<gene>
    <name evidence="3" type="ORF">AL468_17860</name>
</gene>
<organism evidence="3 4">
    <name type="scientific">Vibrio diabolicus</name>
    <dbReference type="NCBI Taxonomy" id="50719"/>
    <lineage>
        <taxon>Bacteria</taxon>
        <taxon>Pseudomonadati</taxon>
        <taxon>Pseudomonadota</taxon>
        <taxon>Gammaproteobacteria</taxon>
        <taxon>Vibrionales</taxon>
        <taxon>Vibrionaceae</taxon>
        <taxon>Vibrio</taxon>
        <taxon>Vibrio diabolicus subgroup</taxon>
    </lineage>
</organism>
<dbReference type="RefSeq" id="WP_005395561.1">
    <property type="nucleotide sequence ID" value="NZ_CP014133.1"/>
</dbReference>
<evidence type="ECO:0000313" key="3">
    <source>
        <dbReference type="EMBL" id="AVH29043.1"/>
    </source>
</evidence>
<dbReference type="Pfam" id="PF13649">
    <property type="entry name" value="Methyltransf_25"/>
    <property type="match status" value="1"/>
</dbReference>
<evidence type="ECO:0000313" key="4">
    <source>
        <dbReference type="Proteomes" id="UP000237665"/>
    </source>
</evidence>
<dbReference type="PANTHER" id="PTHR43861">
    <property type="entry name" value="TRANS-ACONITATE 2-METHYLTRANSFERASE-RELATED"/>
    <property type="match status" value="1"/>
</dbReference>
<dbReference type="Proteomes" id="UP000237665">
    <property type="component" value="Chromosome 2"/>
</dbReference>
<evidence type="ECO:0000259" key="2">
    <source>
        <dbReference type="Pfam" id="PF13649"/>
    </source>
</evidence>
<reference evidence="4" key="1">
    <citation type="submission" date="2017-12" db="EMBL/GenBank/DDBJ databases">
        <title>FDA dAtabase for Regulatory Grade micrObial Sequences (FDA-ARGOS): Supporting development and validation of Infectious Disease Dx tests.</title>
        <authorList>
            <person name="Hoffmann M."/>
            <person name="Allard M."/>
            <person name="Evans P."/>
            <person name="Brown E."/>
            <person name="Tallon L.J."/>
            <person name="Sadzewicz L."/>
            <person name="Sengamalay N."/>
            <person name="Ott S."/>
            <person name="Godinez A."/>
            <person name="Nagaraj S."/>
            <person name="Vavikolanu K."/>
            <person name="Aluvathingal J."/>
            <person name="Nadendla S."/>
            <person name="Hobson J."/>
            <person name="Sichtig H."/>
        </authorList>
    </citation>
    <scope>NUCLEOTIDE SEQUENCE [LARGE SCALE GENOMIC DNA]</scope>
    <source>
        <strain evidence="4">LMG 3418</strain>
    </source>
</reference>
<feature type="domain" description="Methyltransferase" evidence="2">
    <location>
        <begin position="52"/>
        <end position="136"/>
    </location>
</feature>
<dbReference type="CDD" id="cd02440">
    <property type="entry name" value="AdoMet_MTases"/>
    <property type="match status" value="1"/>
</dbReference>
<keyword evidence="1" id="KW-0808">Transferase</keyword>
<dbReference type="EMBL" id="CP014133">
    <property type="protein sequence ID" value="AVH29043.1"/>
    <property type="molecule type" value="Genomic_DNA"/>
</dbReference>
<keyword evidence="4" id="KW-1185">Reference proteome</keyword>
<name>A0ABM6SFV7_9VIBR</name>
<proteinExistence type="predicted"/>
<dbReference type="SUPFAM" id="SSF53335">
    <property type="entry name" value="S-adenosyl-L-methionine-dependent methyltransferases"/>
    <property type="match status" value="1"/>
</dbReference>
<dbReference type="GO" id="GO:0032259">
    <property type="term" value="P:methylation"/>
    <property type="evidence" value="ECO:0007669"/>
    <property type="project" value="UniProtKB-KW"/>
</dbReference>
<dbReference type="GO" id="GO:0008168">
    <property type="term" value="F:methyltransferase activity"/>
    <property type="evidence" value="ECO:0007669"/>
    <property type="project" value="UniProtKB-KW"/>
</dbReference>
<dbReference type="InterPro" id="IPR029063">
    <property type="entry name" value="SAM-dependent_MTases_sf"/>
</dbReference>
<accession>A0ABM6SFV7</accession>
<keyword evidence="3" id="KW-0489">Methyltransferase</keyword>
<dbReference type="Gene3D" id="3.40.50.150">
    <property type="entry name" value="Vaccinia Virus protein VP39"/>
    <property type="match status" value="1"/>
</dbReference>
<evidence type="ECO:0000256" key="1">
    <source>
        <dbReference type="ARBA" id="ARBA00022679"/>
    </source>
</evidence>
<protein>
    <submittedName>
        <fullName evidence="3">Class I SAM-dependent methyltransferase</fullName>
    </submittedName>
</protein>
<sequence>MKISKGIEEQGIPVGNYYDKYNTQNPIARKMMSNFDHHLSQLVDMVTPKSIHEIGCGEGVWALKWHQQGIRVKGSDFSQQVIQLARDNAQAHNLEDILFEQKSVYDVARKTDSADLVVCCEVLEHLEHPEQALATLQELDTDYYIFSVPREPLWCALNMARGKYLNSWGNTPGHIQHWSKNAFLTLLKQHFEILEVRSPIPWTMVLCQRVNHET</sequence>
<dbReference type="PANTHER" id="PTHR43861:SF6">
    <property type="entry name" value="METHYLTRANSFERASE TYPE 11"/>
    <property type="match status" value="1"/>
</dbReference>
<dbReference type="InterPro" id="IPR041698">
    <property type="entry name" value="Methyltransf_25"/>
</dbReference>